<dbReference type="OrthoDB" id="1367483at2"/>
<dbReference type="Proteomes" id="UP000237771">
    <property type="component" value="Unassembled WGS sequence"/>
</dbReference>
<evidence type="ECO:0000313" key="4">
    <source>
        <dbReference type="Proteomes" id="UP000184384"/>
    </source>
</evidence>
<evidence type="ECO:0000313" key="2">
    <source>
        <dbReference type="EMBL" id="PRZ22913.1"/>
    </source>
</evidence>
<evidence type="ECO:0000256" key="1">
    <source>
        <dbReference type="SAM" id="SignalP"/>
    </source>
</evidence>
<feature type="chain" id="PRO_5009914071" evidence="1">
    <location>
        <begin position="26"/>
        <end position="101"/>
    </location>
</feature>
<evidence type="ECO:0000313" key="5">
    <source>
        <dbReference type="Proteomes" id="UP000237771"/>
    </source>
</evidence>
<dbReference type="Proteomes" id="UP000184384">
    <property type="component" value="Unassembled WGS sequence"/>
</dbReference>
<dbReference type="EMBL" id="FQWO01000016">
    <property type="protein sequence ID" value="SHH55950.1"/>
    <property type="molecule type" value="Genomic_DNA"/>
</dbReference>
<dbReference type="EMBL" id="PVUB01000006">
    <property type="protein sequence ID" value="PRZ22913.1"/>
    <property type="molecule type" value="Genomic_DNA"/>
</dbReference>
<dbReference type="RefSeq" id="WP_072946031.1">
    <property type="nucleotide sequence ID" value="NZ_FQWO01000016.1"/>
</dbReference>
<reference evidence="2 5" key="3">
    <citation type="submission" date="2018-03" db="EMBL/GenBank/DDBJ databases">
        <title>Genomic Encyclopedia of Archaeal and Bacterial Type Strains, Phase II (KMG-II): from individual species to whole genera.</title>
        <authorList>
            <person name="Goeker M."/>
        </authorList>
    </citation>
    <scope>NUCLEOTIDE SEQUENCE [LARGE SCALE GENOMIC DNA]</scope>
    <source>
        <strain evidence="2 5">DSM 17797</strain>
    </source>
</reference>
<keyword evidence="5" id="KW-1185">Reference proteome</keyword>
<organism evidence="3 4">
    <name type="scientific">Flavobacterium granuli</name>
    <dbReference type="NCBI Taxonomy" id="280093"/>
    <lineage>
        <taxon>Bacteria</taxon>
        <taxon>Pseudomonadati</taxon>
        <taxon>Bacteroidota</taxon>
        <taxon>Flavobacteriia</taxon>
        <taxon>Flavobacteriales</taxon>
        <taxon>Flavobacteriaceae</taxon>
        <taxon>Flavobacterium</taxon>
    </lineage>
</organism>
<accession>A0A1M5TZA7</accession>
<reference evidence="3" key="1">
    <citation type="submission" date="2016-11" db="EMBL/GenBank/DDBJ databases">
        <authorList>
            <person name="Jaros S."/>
            <person name="Januszkiewicz K."/>
            <person name="Wedrychowicz H."/>
        </authorList>
    </citation>
    <scope>NUCLEOTIDE SEQUENCE [LARGE SCALE GENOMIC DNA]</scope>
    <source>
        <strain evidence="3">DSM 19729</strain>
    </source>
</reference>
<gene>
    <name evidence="2" type="ORF">BC624_106163</name>
    <name evidence="3" type="ORF">SAMN05443373_11644</name>
</gene>
<dbReference type="PROSITE" id="PS51257">
    <property type="entry name" value="PROKAR_LIPOPROTEIN"/>
    <property type="match status" value="1"/>
</dbReference>
<keyword evidence="1" id="KW-0732">Signal</keyword>
<proteinExistence type="predicted"/>
<dbReference type="AlphaFoldDB" id="A0A1M5TZA7"/>
<name>A0A1M5TZA7_9FLAO</name>
<feature type="signal peptide" evidence="1">
    <location>
        <begin position="1"/>
        <end position="25"/>
    </location>
</feature>
<sequence length="101" mass="10964">MKKVYSGFSIFICLSFLATVSSCTADAPFESNEGSVITTAKKALLHYNAEEAEQITLNSEDADGAANSLSSYSTQTEGEQIIDPDWKKLITGFIDSERVTD</sequence>
<reference evidence="4" key="2">
    <citation type="submission" date="2016-11" db="EMBL/GenBank/DDBJ databases">
        <authorList>
            <person name="Varghese N."/>
            <person name="Submissions S."/>
        </authorList>
    </citation>
    <scope>NUCLEOTIDE SEQUENCE [LARGE SCALE GENOMIC DNA]</scope>
    <source>
        <strain evidence="4">DSM 19729</strain>
    </source>
</reference>
<protein>
    <submittedName>
        <fullName evidence="3">Uncharacterized protein</fullName>
    </submittedName>
</protein>
<evidence type="ECO:0000313" key="3">
    <source>
        <dbReference type="EMBL" id="SHH55950.1"/>
    </source>
</evidence>